<feature type="signal peptide" evidence="1">
    <location>
        <begin position="1"/>
        <end position="26"/>
    </location>
</feature>
<dbReference type="AlphaFoldDB" id="A0A0N7M0T7"/>
<proteinExistence type="predicted"/>
<evidence type="ECO:0000313" key="3">
    <source>
        <dbReference type="Proteomes" id="UP000052022"/>
    </source>
</evidence>
<gene>
    <name evidence="2" type="ORF">TRM7557_03386</name>
</gene>
<evidence type="ECO:0000313" key="2">
    <source>
        <dbReference type="EMBL" id="CUH81377.1"/>
    </source>
</evidence>
<keyword evidence="3" id="KW-1185">Reference proteome</keyword>
<dbReference type="EMBL" id="CYSD01000042">
    <property type="protein sequence ID" value="CUH81377.1"/>
    <property type="molecule type" value="Genomic_DNA"/>
</dbReference>
<name>A0A0N7M0T7_9RHOB</name>
<dbReference type="Proteomes" id="UP000052022">
    <property type="component" value="Unassembled WGS sequence"/>
</dbReference>
<organism evidence="2 3">
    <name type="scientific">Tritonibacter multivorans</name>
    <dbReference type="NCBI Taxonomy" id="928856"/>
    <lineage>
        <taxon>Bacteria</taxon>
        <taxon>Pseudomonadati</taxon>
        <taxon>Pseudomonadota</taxon>
        <taxon>Alphaproteobacteria</taxon>
        <taxon>Rhodobacterales</taxon>
        <taxon>Paracoccaceae</taxon>
        <taxon>Tritonibacter</taxon>
    </lineage>
</organism>
<accession>A0A0N7M0T7</accession>
<sequence>MARVLLQLLCTALTLAFFFYQHNAHTQDTASAAPQSFSAKRIKVSGTAGAVQVSDPSKHPDVWLMPLLDRLFSYPDLQHASAALGLTFTSGKSL</sequence>
<keyword evidence="1" id="KW-0732">Signal</keyword>
<dbReference type="RefSeq" id="WP_058291370.1">
    <property type="nucleotide sequence ID" value="NZ_CYSD01000042.1"/>
</dbReference>
<reference evidence="2 3" key="1">
    <citation type="submission" date="2015-09" db="EMBL/GenBank/DDBJ databases">
        <authorList>
            <consortium name="Swine Surveillance"/>
        </authorList>
    </citation>
    <scope>NUCLEOTIDE SEQUENCE [LARGE SCALE GENOMIC DNA]</scope>
    <source>
        <strain evidence="2 3">CECT 7557</strain>
    </source>
</reference>
<evidence type="ECO:0000256" key="1">
    <source>
        <dbReference type="SAM" id="SignalP"/>
    </source>
</evidence>
<feature type="chain" id="PRO_5006015760" evidence="1">
    <location>
        <begin position="27"/>
        <end position="94"/>
    </location>
</feature>
<protein>
    <submittedName>
        <fullName evidence="2">Uncharacterized protein</fullName>
    </submittedName>
</protein>